<feature type="domain" description="Protein kinase" evidence="12">
    <location>
        <begin position="441"/>
        <end position="968"/>
    </location>
</feature>
<keyword evidence="7 10" id="KW-0067">ATP-binding</keyword>
<feature type="region of interest" description="Disordered" evidence="11">
    <location>
        <begin position="694"/>
        <end position="799"/>
    </location>
</feature>
<dbReference type="FunFam" id="3.30.200.20:FF:000770">
    <property type="entry name" value="SRSF protein kinase 2"/>
    <property type="match status" value="1"/>
</dbReference>
<sequence>MSSKIGRASTTTDAAFDEHERRMQIIEQGADRLVKDSRLFRDSVQGLLKSGADFGKAFETIFQPIGSNDVGLDKKNPASELTLNNITMYQVLMAELKDTLAPELDLIEGRVMTPAKEFKELLQRVRKTIVKRNHKLVDYDRFNNSLSKLREKKDKTMSDEKNLFKLENEFENAQAEYEHYNNLTKTELPQLYVMAQKFITPLFHSFYYMQLNIYYLILDKVQAFASDKYDLNYGDAESAYMANDQGANVQVEELTKRLTALSTGKFGAQIRRNKSKTAAGGEGGGGVGVEEGDEYDMGSSSDVKSPGGAAGLGRSGSGFSSAPPAYDASPSSASKRPPPPPPMKPKPKGSIVTALYDFEPQAEGDLGFRAGDQIEVIQRTESTNDCSISMSKSNNNASLAGSYESFESDSVNSEEEEDLDDYCKGGYHHTMIGDTFADGRYTIVRKLGWGHFSLVWLAKDHKTNKHVALKIVKSAPHYTETALDEIKLLQRLVSSEPRHPGRRHSVLLLDHFRHRGPNGSHVCMVFEVLGENLLGLIKRYQHRGVPIQIVKQVAKQILLSLDYMHNKCGIIHTDIKPENVLICIDDVEVVVKAELDNSVQAVPTKLVGVPPSQGRGGAQTPRREGIFITGSQPLPSPSSSMAGSPMMDKWSFGMSKISGVPGIGQSPNSFRSTQVSTGFENSAEMIGKDLKGVKLASDKPSSPLSQPGDSYFGEKTTAKAPKAQGPSLLSQQAPQQPSTSSTSSTVVTNQNPQPGEPTKISADSPFSTSLPQYPRPSHAPHYSHSPNEDMHDNIPTAPYDPESLERLACKIADLGNACWIDHHFTNDIQTRQYRCPEVILGGQWGPSADLWSTACMIFELITGDYLFDPQSGTKYGKDDDHMAQVMELLGNMPKELINGKYSLDLFNRRAELRRIHKLRYWPLDRVLREKYLMSAEEANVLTSFLVPMLDLNPETRVRPRDLLKHEWITDVITDGEIEKIHYEEMLKNNRGDLSALRESDALKSLDEAVILGGLTQEQRLAQQKHQKELQEQVNSGGHVPFHGATSGTVNPVGALGHGNGTASPQIAHVHAHAYGA</sequence>
<feature type="compositionally biased region" description="Gly residues" evidence="11">
    <location>
        <begin position="280"/>
        <end position="289"/>
    </location>
</feature>
<protein>
    <recommendedName>
        <fullName evidence="1">non-specific serine/threonine protein kinase</fullName>
        <ecNumber evidence="1">2.7.11.1</ecNumber>
    </recommendedName>
</protein>
<evidence type="ECO:0000256" key="1">
    <source>
        <dbReference type="ARBA" id="ARBA00012513"/>
    </source>
</evidence>
<dbReference type="Gene3D" id="3.30.200.20">
    <property type="entry name" value="Phosphorylase Kinase, domain 1"/>
    <property type="match status" value="1"/>
</dbReference>
<feature type="region of interest" description="Disordered" evidence="11">
    <location>
        <begin position="271"/>
        <end position="350"/>
    </location>
</feature>
<evidence type="ECO:0000256" key="11">
    <source>
        <dbReference type="SAM" id="MobiDB-lite"/>
    </source>
</evidence>
<dbReference type="EMBL" id="SPOF01000033">
    <property type="protein sequence ID" value="TIB10180.1"/>
    <property type="molecule type" value="Genomic_DNA"/>
</dbReference>
<dbReference type="InterPro" id="IPR004148">
    <property type="entry name" value="BAR_dom"/>
</dbReference>
<evidence type="ECO:0000256" key="7">
    <source>
        <dbReference type="ARBA" id="ARBA00022840"/>
    </source>
</evidence>
<dbReference type="PROSITE" id="PS50011">
    <property type="entry name" value="PROTEIN_KINASE_DOM"/>
    <property type="match status" value="1"/>
</dbReference>
<keyword evidence="2" id="KW-0728">SH3 domain</keyword>
<dbReference type="SUPFAM" id="SSF56112">
    <property type="entry name" value="Protein kinase-like (PK-like)"/>
    <property type="match status" value="1"/>
</dbReference>
<keyword evidence="5 10" id="KW-0547">Nucleotide-binding</keyword>
<dbReference type="InterPro" id="IPR001452">
    <property type="entry name" value="SH3_domain"/>
</dbReference>
<dbReference type="InterPro" id="IPR000719">
    <property type="entry name" value="Prot_kinase_dom"/>
</dbReference>
<dbReference type="PANTHER" id="PTHR47634">
    <property type="entry name" value="PROTEIN KINASE DOMAIN-CONTAINING PROTEIN-RELATED"/>
    <property type="match status" value="1"/>
</dbReference>
<dbReference type="InterPro" id="IPR008271">
    <property type="entry name" value="Ser/Thr_kinase_AS"/>
</dbReference>
<dbReference type="SUPFAM" id="SSF103657">
    <property type="entry name" value="BAR/IMD domain-like"/>
    <property type="match status" value="1"/>
</dbReference>
<dbReference type="PANTHER" id="PTHR47634:SF9">
    <property type="entry name" value="PROTEIN KINASE DOMAIN-CONTAINING PROTEIN-RELATED"/>
    <property type="match status" value="1"/>
</dbReference>
<gene>
    <name evidence="14" type="ORF">E3P90_02940</name>
</gene>
<dbReference type="InterPro" id="IPR011009">
    <property type="entry name" value="Kinase-like_dom_sf"/>
</dbReference>
<evidence type="ECO:0000313" key="15">
    <source>
        <dbReference type="Proteomes" id="UP000306954"/>
    </source>
</evidence>
<comment type="caution">
    <text evidence="14">The sequence shown here is derived from an EMBL/GenBank/DDBJ whole genome shotgun (WGS) entry which is preliminary data.</text>
</comment>
<keyword evidence="3" id="KW-0723">Serine/threonine-protein kinase</keyword>
<evidence type="ECO:0000259" key="12">
    <source>
        <dbReference type="PROSITE" id="PS50011"/>
    </source>
</evidence>
<evidence type="ECO:0000256" key="10">
    <source>
        <dbReference type="PROSITE-ProRule" id="PRU10141"/>
    </source>
</evidence>
<evidence type="ECO:0000259" key="13">
    <source>
        <dbReference type="PROSITE" id="PS51021"/>
    </source>
</evidence>
<dbReference type="InterPro" id="IPR027267">
    <property type="entry name" value="AH/BAR_dom_sf"/>
</dbReference>
<evidence type="ECO:0000313" key="14">
    <source>
        <dbReference type="EMBL" id="TIB10180.1"/>
    </source>
</evidence>
<dbReference type="GO" id="GO:0005524">
    <property type="term" value="F:ATP binding"/>
    <property type="evidence" value="ECO:0007669"/>
    <property type="project" value="UniProtKB-UniRule"/>
</dbReference>
<dbReference type="CDD" id="cd07599">
    <property type="entry name" value="BAR_Rvs167p"/>
    <property type="match status" value="1"/>
</dbReference>
<dbReference type="SMART" id="SM00721">
    <property type="entry name" value="BAR"/>
    <property type="match status" value="1"/>
</dbReference>
<dbReference type="InterPro" id="IPR036028">
    <property type="entry name" value="SH3-like_dom_sf"/>
</dbReference>
<evidence type="ECO:0000256" key="9">
    <source>
        <dbReference type="ARBA" id="ARBA00048679"/>
    </source>
</evidence>
<dbReference type="InterPro" id="IPR051334">
    <property type="entry name" value="SRPK"/>
</dbReference>
<dbReference type="Gene3D" id="1.20.1270.60">
    <property type="entry name" value="Arfaptin homology (AH) domain/BAR domain"/>
    <property type="match status" value="1"/>
</dbReference>
<dbReference type="Pfam" id="PF00018">
    <property type="entry name" value="SH3_1"/>
    <property type="match status" value="1"/>
</dbReference>
<comment type="catalytic activity">
    <reaction evidence="8">
        <text>L-threonyl-[protein] + ATP = O-phospho-L-threonyl-[protein] + ADP + H(+)</text>
        <dbReference type="Rhea" id="RHEA:46608"/>
        <dbReference type="Rhea" id="RHEA-COMP:11060"/>
        <dbReference type="Rhea" id="RHEA-COMP:11605"/>
        <dbReference type="ChEBI" id="CHEBI:15378"/>
        <dbReference type="ChEBI" id="CHEBI:30013"/>
        <dbReference type="ChEBI" id="CHEBI:30616"/>
        <dbReference type="ChEBI" id="CHEBI:61977"/>
        <dbReference type="ChEBI" id="CHEBI:456216"/>
        <dbReference type="EC" id="2.7.11.1"/>
    </reaction>
</comment>
<dbReference type="Gene3D" id="2.30.30.40">
    <property type="entry name" value="SH3 Domains"/>
    <property type="match status" value="1"/>
</dbReference>
<reference evidence="14 15" key="1">
    <citation type="submission" date="2019-03" db="EMBL/GenBank/DDBJ databases">
        <title>Sequencing 23 genomes of Wallemia ichthyophaga.</title>
        <authorList>
            <person name="Gostincar C."/>
        </authorList>
    </citation>
    <scope>NUCLEOTIDE SEQUENCE [LARGE SCALE GENOMIC DNA]</scope>
    <source>
        <strain evidence="14 15">EXF-8621</strain>
    </source>
</reference>
<dbReference type="GO" id="GO:0005634">
    <property type="term" value="C:nucleus"/>
    <property type="evidence" value="ECO:0007669"/>
    <property type="project" value="TreeGrafter"/>
</dbReference>
<dbReference type="PROSITE" id="PS00107">
    <property type="entry name" value="PROTEIN_KINASE_ATP"/>
    <property type="match status" value="1"/>
</dbReference>
<keyword evidence="4" id="KW-0808">Transferase</keyword>
<accession>A0A4T0H4I4</accession>
<dbReference type="AlphaFoldDB" id="A0A4T0H4I4"/>
<proteinExistence type="predicted"/>
<feature type="domain" description="BAR" evidence="13">
    <location>
        <begin position="1"/>
        <end position="234"/>
    </location>
</feature>
<dbReference type="EC" id="2.7.11.1" evidence="1"/>
<dbReference type="FunFam" id="1.10.510.10:FF:000409">
    <property type="entry name" value="CMGC/SRPK protein kinase"/>
    <property type="match status" value="1"/>
</dbReference>
<feature type="binding site" evidence="10">
    <location>
        <position position="470"/>
    </location>
    <ligand>
        <name>ATP</name>
        <dbReference type="ChEBI" id="CHEBI:30616"/>
    </ligand>
</feature>
<dbReference type="SMART" id="SM00220">
    <property type="entry name" value="S_TKc"/>
    <property type="match status" value="1"/>
</dbReference>
<evidence type="ECO:0000256" key="8">
    <source>
        <dbReference type="ARBA" id="ARBA00047899"/>
    </source>
</evidence>
<dbReference type="Pfam" id="PF03114">
    <property type="entry name" value="BAR"/>
    <property type="match status" value="1"/>
</dbReference>
<dbReference type="InterPro" id="IPR017441">
    <property type="entry name" value="Protein_kinase_ATP_BS"/>
</dbReference>
<evidence type="ECO:0000256" key="2">
    <source>
        <dbReference type="ARBA" id="ARBA00022443"/>
    </source>
</evidence>
<feature type="compositionally biased region" description="Polar residues" evidence="11">
    <location>
        <begin position="699"/>
        <end position="708"/>
    </location>
</feature>
<dbReference type="GO" id="GO:0050684">
    <property type="term" value="P:regulation of mRNA processing"/>
    <property type="evidence" value="ECO:0007669"/>
    <property type="project" value="TreeGrafter"/>
</dbReference>
<evidence type="ECO:0000256" key="5">
    <source>
        <dbReference type="ARBA" id="ARBA00022741"/>
    </source>
</evidence>
<dbReference type="GO" id="GO:0000245">
    <property type="term" value="P:spliceosomal complex assembly"/>
    <property type="evidence" value="ECO:0007669"/>
    <property type="project" value="TreeGrafter"/>
</dbReference>
<dbReference type="SUPFAM" id="SSF50044">
    <property type="entry name" value="SH3-domain"/>
    <property type="match status" value="1"/>
</dbReference>
<evidence type="ECO:0000256" key="3">
    <source>
        <dbReference type="ARBA" id="ARBA00022527"/>
    </source>
</evidence>
<name>A0A4T0H4I4_WALIC</name>
<dbReference type="Gene3D" id="1.10.510.10">
    <property type="entry name" value="Transferase(Phosphotransferase) domain 1"/>
    <property type="match status" value="2"/>
</dbReference>
<organism evidence="14 15">
    <name type="scientific">Wallemia ichthyophaga</name>
    <dbReference type="NCBI Taxonomy" id="245174"/>
    <lineage>
        <taxon>Eukaryota</taxon>
        <taxon>Fungi</taxon>
        <taxon>Dikarya</taxon>
        <taxon>Basidiomycota</taxon>
        <taxon>Wallemiomycotina</taxon>
        <taxon>Wallemiomycetes</taxon>
        <taxon>Wallemiales</taxon>
        <taxon>Wallemiaceae</taxon>
        <taxon>Wallemia</taxon>
    </lineage>
</organism>
<dbReference type="PROSITE" id="PS51021">
    <property type="entry name" value="BAR"/>
    <property type="match status" value="1"/>
</dbReference>
<comment type="catalytic activity">
    <reaction evidence="9">
        <text>L-seryl-[protein] + ATP = O-phospho-L-seryl-[protein] + ADP + H(+)</text>
        <dbReference type="Rhea" id="RHEA:17989"/>
        <dbReference type="Rhea" id="RHEA-COMP:9863"/>
        <dbReference type="Rhea" id="RHEA-COMP:11604"/>
        <dbReference type="ChEBI" id="CHEBI:15378"/>
        <dbReference type="ChEBI" id="CHEBI:29999"/>
        <dbReference type="ChEBI" id="CHEBI:30616"/>
        <dbReference type="ChEBI" id="CHEBI:83421"/>
        <dbReference type="ChEBI" id="CHEBI:456216"/>
        <dbReference type="EC" id="2.7.11.1"/>
    </reaction>
</comment>
<evidence type="ECO:0000256" key="6">
    <source>
        <dbReference type="ARBA" id="ARBA00022777"/>
    </source>
</evidence>
<feature type="compositionally biased region" description="Low complexity" evidence="11">
    <location>
        <begin position="317"/>
        <end position="335"/>
    </location>
</feature>
<dbReference type="Proteomes" id="UP000306954">
    <property type="component" value="Unassembled WGS sequence"/>
</dbReference>
<dbReference type="GO" id="GO:0004674">
    <property type="term" value="F:protein serine/threonine kinase activity"/>
    <property type="evidence" value="ECO:0007669"/>
    <property type="project" value="UniProtKB-KW"/>
</dbReference>
<evidence type="ECO:0000256" key="4">
    <source>
        <dbReference type="ARBA" id="ARBA00022679"/>
    </source>
</evidence>
<keyword evidence="6" id="KW-0418">Kinase</keyword>
<feature type="region of interest" description="Disordered" evidence="11">
    <location>
        <begin position="1026"/>
        <end position="1064"/>
    </location>
</feature>
<feature type="compositionally biased region" description="Low complexity" evidence="11">
    <location>
        <begin position="726"/>
        <end position="752"/>
    </location>
</feature>
<dbReference type="PROSITE" id="PS00108">
    <property type="entry name" value="PROTEIN_KINASE_ST"/>
    <property type="match status" value="1"/>
</dbReference>
<dbReference type="Pfam" id="PF00069">
    <property type="entry name" value="Pkinase"/>
    <property type="match status" value="2"/>
</dbReference>
<dbReference type="GO" id="GO:0005737">
    <property type="term" value="C:cytoplasm"/>
    <property type="evidence" value="ECO:0007669"/>
    <property type="project" value="InterPro"/>
</dbReference>